<dbReference type="SUPFAM" id="SSF49723">
    <property type="entry name" value="Lipase/lipooxygenase domain (PLAT/LH2 domain)"/>
    <property type="match status" value="1"/>
</dbReference>
<dbReference type="GO" id="GO:0005524">
    <property type="term" value="F:ATP binding"/>
    <property type="evidence" value="ECO:0007669"/>
    <property type="project" value="UniProtKB-UniRule"/>
</dbReference>
<feature type="region of interest" description="Disordered" evidence="5">
    <location>
        <begin position="818"/>
        <end position="841"/>
    </location>
</feature>
<evidence type="ECO:0000256" key="1">
    <source>
        <dbReference type="ARBA" id="ARBA00022741"/>
    </source>
</evidence>
<dbReference type="EMBL" id="HBHW01022456">
    <property type="protein sequence ID" value="CAE0049207.1"/>
    <property type="molecule type" value="Transcribed_RNA"/>
</dbReference>
<dbReference type="PANTHER" id="PTHR47972:SF28">
    <property type="entry name" value="KINESIN-LIKE PROTEIN KLP-3"/>
    <property type="match status" value="1"/>
</dbReference>
<dbReference type="SUPFAM" id="SSF49452">
    <property type="entry name" value="Starch-binding domain-like"/>
    <property type="match status" value="1"/>
</dbReference>
<evidence type="ECO:0000259" key="6">
    <source>
        <dbReference type="PROSITE" id="PS50067"/>
    </source>
</evidence>
<name>A0A7S2ZSI9_9RHOD</name>
<protein>
    <recommendedName>
        <fullName evidence="4">Kinesin-like protein</fullName>
    </recommendedName>
</protein>
<dbReference type="InterPro" id="IPR013783">
    <property type="entry name" value="Ig-like_fold"/>
</dbReference>
<dbReference type="GO" id="GO:0007018">
    <property type="term" value="P:microtubule-based movement"/>
    <property type="evidence" value="ECO:0007669"/>
    <property type="project" value="InterPro"/>
</dbReference>
<feature type="binding site" evidence="3">
    <location>
        <begin position="464"/>
        <end position="471"/>
    </location>
    <ligand>
        <name>ATP</name>
        <dbReference type="ChEBI" id="CHEBI:30616"/>
    </ligand>
</feature>
<dbReference type="PROSITE" id="PS00411">
    <property type="entry name" value="KINESIN_MOTOR_1"/>
    <property type="match status" value="1"/>
</dbReference>
<feature type="compositionally biased region" description="Polar residues" evidence="5">
    <location>
        <begin position="904"/>
        <end position="916"/>
    </location>
</feature>
<feature type="region of interest" description="Disordered" evidence="5">
    <location>
        <begin position="854"/>
        <end position="987"/>
    </location>
</feature>
<dbReference type="Gene3D" id="3.40.850.10">
    <property type="entry name" value="Kinesin motor domain"/>
    <property type="match status" value="1"/>
</dbReference>
<keyword evidence="4" id="KW-0493">Microtubule</keyword>
<accession>A0A7S2ZSI9</accession>
<dbReference type="InterPro" id="IPR001752">
    <property type="entry name" value="Kinesin_motor_dom"/>
</dbReference>
<dbReference type="SMART" id="SM00129">
    <property type="entry name" value="KISc"/>
    <property type="match status" value="1"/>
</dbReference>
<dbReference type="SUPFAM" id="SSF52540">
    <property type="entry name" value="P-loop containing nucleoside triphosphate hydrolases"/>
    <property type="match status" value="1"/>
</dbReference>
<dbReference type="InterPro" id="IPR036392">
    <property type="entry name" value="PLAT/LH2_dom_sf"/>
</dbReference>
<keyword evidence="2 3" id="KW-0067">ATP-binding</keyword>
<gene>
    <name evidence="7" type="ORF">RMAR00112_LOCUS17205</name>
</gene>
<dbReference type="GO" id="GO:0030246">
    <property type="term" value="F:carbohydrate binding"/>
    <property type="evidence" value="ECO:0007669"/>
    <property type="project" value="InterPro"/>
</dbReference>
<dbReference type="InterPro" id="IPR013784">
    <property type="entry name" value="Carb-bd-like_fold"/>
</dbReference>
<feature type="compositionally biased region" description="Polar residues" evidence="5">
    <location>
        <begin position="866"/>
        <end position="880"/>
    </location>
</feature>
<sequence>MARVVTPISTSESFSFSSASTSSSLRASLRPRNRKQVYRITLKTGDVAWHGKEVHVYVQIVGDKGSTFLTRVKDCNFTSNGVFIFEISDMPTGNVVSLFIRHGADLGNCSMQVKKAFVENRDLQRGWLFPDSANLDWQTKNEARFFPSPQTCHGEESMNYLRDQHFAEGVFDRQAVNSRVKSFSFRHHFFSSNAQTIYFSGCGDPLGEWNTERALRMSRVVDEVKGFTGDWYLELLTADTTFSEYRYLLVDEQSREIIFESELKRRSGNYGEEEVNVEQAPAVLKTPDPRKGLSTSDGDDGLSLSAEIEHQLDECFDEKSCSPDGLSQEITMNMPELDTKIHEKVEMLEKQLEEAQEKWWAELQQRRKLFNQLQELRGNVRVFCRCRPPRDSFESSIVDFPDREDAMKRSDGSVPQVITIDAGKSYEFDRVYGPEDSQETVYEDISPLVTSVLDGYDVCIFAYGQTGSGKTYTMNGEKGQMGINHRALEELFQISRETSDRFETSISISMLEIYNENLHDLLNVSGPKLEIKNGSNENFVSNLRCIEVHSVNEVWEVMAIGSRNRSSGATCMNEHSSRSHLVVIINVARTNLLNGDRVTAKMYMVDLAGSERLSRTNATGDRLKEAQHINKSLSALGDVFSSILSNNSHIPFRNSKLTYLLQPALGGDAKTLMFVNISPSDSDGSETLSSLNFASRVSKAELGAARQNLDFSKSRKMTAQLVELEKAKQAVLNHNAKLEQQLQLANSQTAQAASKAEFKAQKIQQSLEEEVHILTRQLRESEKACEDVARFSDQNTKLQKQLNEANKRIEILERAAMSEQAGSAKNDYSSPRPSPPHHQPTRSILAELNRVDIDQQSQGPPPKPTRPSSVMNANYMTKSSIPRPRPASKQYSRGLGSEDPYQEKLSSLGNRSSLRQGTPVGRRSSQQCNISGLERLTRPTISSSNSVAQPYADDESDKGSVRSVGSRTSTSSLRKPRAISTTRSRQY</sequence>
<dbReference type="Gene3D" id="2.40.180.10">
    <property type="entry name" value="Catalase core domain"/>
    <property type="match status" value="1"/>
</dbReference>
<dbReference type="GO" id="GO:0008017">
    <property type="term" value="F:microtubule binding"/>
    <property type="evidence" value="ECO:0007669"/>
    <property type="project" value="InterPro"/>
</dbReference>
<evidence type="ECO:0000256" key="2">
    <source>
        <dbReference type="ARBA" id="ARBA00022840"/>
    </source>
</evidence>
<evidence type="ECO:0000256" key="4">
    <source>
        <dbReference type="RuleBase" id="RU000394"/>
    </source>
</evidence>
<feature type="domain" description="Kinesin motor" evidence="6">
    <location>
        <begin position="379"/>
        <end position="700"/>
    </location>
</feature>
<reference evidence="7" key="1">
    <citation type="submission" date="2021-01" db="EMBL/GenBank/DDBJ databases">
        <authorList>
            <person name="Corre E."/>
            <person name="Pelletier E."/>
            <person name="Niang G."/>
            <person name="Scheremetjew M."/>
            <person name="Finn R."/>
            <person name="Kale V."/>
            <person name="Holt S."/>
            <person name="Cochrane G."/>
            <person name="Meng A."/>
            <person name="Brown T."/>
            <person name="Cohen L."/>
        </authorList>
    </citation>
    <scope>NUCLEOTIDE SEQUENCE</scope>
    <source>
        <strain evidence="7">CCMP 769</strain>
    </source>
</reference>
<organism evidence="7">
    <name type="scientific">Rhodosorus marinus</name>
    <dbReference type="NCBI Taxonomy" id="101924"/>
    <lineage>
        <taxon>Eukaryota</taxon>
        <taxon>Rhodophyta</taxon>
        <taxon>Stylonematophyceae</taxon>
        <taxon>Stylonematales</taxon>
        <taxon>Stylonemataceae</taxon>
        <taxon>Rhodosorus</taxon>
    </lineage>
</organism>
<dbReference type="AlphaFoldDB" id="A0A7S2ZSI9"/>
<dbReference type="Gene3D" id="2.60.40.10">
    <property type="entry name" value="Immunoglobulins"/>
    <property type="match status" value="1"/>
</dbReference>
<dbReference type="InterPro" id="IPR019821">
    <property type="entry name" value="Kinesin_motor_CS"/>
</dbReference>
<evidence type="ECO:0000256" key="5">
    <source>
        <dbReference type="SAM" id="MobiDB-lite"/>
    </source>
</evidence>
<keyword evidence="3 4" id="KW-0505">Motor protein</keyword>
<dbReference type="PRINTS" id="PR00380">
    <property type="entry name" value="KINESINHEAVY"/>
</dbReference>
<dbReference type="GO" id="GO:0005874">
    <property type="term" value="C:microtubule"/>
    <property type="evidence" value="ECO:0007669"/>
    <property type="project" value="UniProtKB-KW"/>
</dbReference>
<feature type="compositionally biased region" description="Low complexity" evidence="5">
    <location>
        <begin position="961"/>
        <end position="972"/>
    </location>
</feature>
<evidence type="ECO:0000256" key="3">
    <source>
        <dbReference type="PROSITE-ProRule" id="PRU00283"/>
    </source>
</evidence>
<dbReference type="InterPro" id="IPR027417">
    <property type="entry name" value="P-loop_NTPase"/>
</dbReference>
<evidence type="ECO:0000313" key="7">
    <source>
        <dbReference type="EMBL" id="CAE0049207.1"/>
    </source>
</evidence>
<keyword evidence="1 3" id="KW-0547">Nucleotide-binding</keyword>
<dbReference type="FunFam" id="3.40.850.10:FF:000113">
    <property type="entry name" value="Kinesin-like protein"/>
    <property type="match status" value="1"/>
</dbReference>
<dbReference type="Pfam" id="PF00225">
    <property type="entry name" value="Kinesin"/>
    <property type="match status" value="1"/>
</dbReference>
<dbReference type="GO" id="GO:0003777">
    <property type="term" value="F:microtubule motor activity"/>
    <property type="evidence" value="ECO:0007669"/>
    <property type="project" value="InterPro"/>
</dbReference>
<proteinExistence type="inferred from homology"/>
<dbReference type="PROSITE" id="PS50067">
    <property type="entry name" value="KINESIN_MOTOR_2"/>
    <property type="match status" value="1"/>
</dbReference>
<comment type="similarity">
    <text evidence="3 4">Belongs to the TRAFAC class myosin-kinesin ATPase superfamily. Kinesin family.</text>
</comment>
<dbReference type="PANTHER" id="PTHR47972">
    <property type="entry name" value="KINESIN-LIKE PROTEIN KLP-3"/>
    <property type="match status" value="1"/>
</dbReference>
<dbReference type="InterPro" id="IPR027640">
    <property type="entry name" value="Kinesin-like_fam"/>
</dbReference>
<dbReference type="InterPro" id="IPR036961">
    <property type="entry name" value="Kinesin_motor_dom_sf"/>
</dbReference>
<feature type="compositionally biased region" description="Polar residues" evidence="5">
    <location>
        <begin position="939"/>
        <end position="948"/>
    </location>
</feature>